<evidence type="ECO:0000259" key="2">
    <source>
        <dbReference type="Pfam" id="PF19051"/>
    </source>
</evidence>
<dbReference type="PANTHER" id="PTHR43818:SF5">
    <property type="entry name" value="OXIDOREDUCTASE FAMILY PROTEIN"/>
    <property type="match status" value="1"/>
</dbReference>
<gene>
    <name evidence="3" type="ORF">SAMN05444274_101615</name>
</gene>
<feature type="domain" description="Gfo/Idh/MocA-like oxidoreductase N-terminal" evidence="1">
    <location>
        <begin position="44"/>
        <end position="184"/>
    </location>
</feature>
<dbReference type="SUPFAM" id="SSF55347">
    <property type="entry name" value="Glyceraldehyde-3-phosphate dehydrogenase-like, C-terminal domain"/>
    <property type="match status" value="1"/>
</dbReference>
<dbReference type="InterPro" id="IPR000683">
    <property type="entry name" value="Gfo/Idh/MocA-like_OxRdtase_N"/>
</dbReference>
<name>A0A1M4U9E0_9BACT</name>
<dbReference type="RefSeq" id="WP_072998750.1">
    <property type="nucleotide sequence ID" value="NZ_FQUM01000001.1"/>
</dbReference>
<dbReference type="Gene3D" id="3.30.360.10">
    <property type="entry name" value="Dihydrodipicolinate Reductase, domain 2"/>
    <property type="match status" value="1"/>
</dbReference>
<dbReference type="Pfam" id="PF01408">
    <property type="entry name" value="GFO_IDH_MocA"/>
    <property type="match status" value="1"/>
</dbReference>
<dbReference type="PANTHER" id="PTHR43818">
    <property type="entry name" value="BCDNA.GH03377"/>
    <property type="match status" value="1"/>
</dbReference>
<organism evidence="3 4">
    <name type="scientific">Mariniphaga anaerophila</name>
    <dbReference type="NCBI Taxonomy" id="1484053"/>
    <lineage>
        <taxon>Bacteria</taxon>
        <taxon>Pseudomonadati</taxon>
        <taxon>Bacteroidota</taxon>
        <taxon>Bacteroidia</taxon>
        <taxon>Marinilabiliales</taxon>
        <taxon>Prolixibacteraceae</taxon>
        <taxon>Mariniphaga</taxon>
    </lineage>
</organism>
<dbReference type="Pfam" id="PF19051">
    <property type="entry name" value="GFO_IDH_MocA_C2"/>
    <property type="match status" value="1"/>
</dbReference>
<proteinExistence type="predicted"/>
<dbReference type="GO" id="GO:0000166">
    <property type="term" value="F:nucleotide binding"/>
    <property type="evidence" value="ECO:0007669"/>
    <property type="project" value="InterPro"/>
</dbReference>
<evidence type="ECO:0000313" key="3">
    <source>
        <dbReference type="EMBL" id="SHE53335.1"/>
    </source>
</evidence>
<dbReference type="AlphaFoldDB" id="A0A1M4U9E0"/>
<evidence type="ECO:0000313" key="4">
    <source>
        <dbReference type="Proteomes" id="UP000184164"/>
    </source>
</evidence>
<dbReference type="InterPro" id="IPR043906">
    <property type="entry name" value="Gfo/Idh/MocA_OxRdtase_bact_C"/>
</dbReference>
<reference evidence="4" key="1">
    <citation type="submission" date="2016-11" db="EMBL/GenBank/DDBJ databases">
        <authorList>
            <person name="Varghese N."/>
            <person name="Submissions S."/>
        </authorList>
    </citation>
    <scope>NUCLEOTIDE SEQUENCE [LARGE SCALE GENOMIC DNA]</scope>
    <source>
        <strain evidence="4">DSM 26910</strain>
    </source>
</reference>
<dbReference type="SUPFAM" id="SSF51735">
    <property type="entry name" value="NAD(P)-binding Rossmann-fold domains"/>
    <property type="match status" value="1"/>
</dbReference>
<dbReference type="InterPro" id="IPR036291">
    <property type="entry name" value="NAD(P)-bd_dom_sf"/>
</dbReference>
<dbReference type="OrthoDB" id="9795543at2"/>
<accession>A0A1M4U9E0</accession>
<dbReference type="Proteomes" id="UP000184164">
    <property type="component" value="Unassembled WGS sequence"/>
</dbReference>
<feature type="domain" description="Gfo/Idh/MocA-like oxidoreductase bacterial type C-terminal" evidence="2">
    <location>
        <begin position="224"/>
        <end position="449"/>
    </location>
</feature>
<dbReference type="Gene3D" id="3.40.50.720">
    <property type="entry name" value="NAD(P)-binding Rossmann-like Domain"/>
    <property type="match status" value="1"/>
</dbReference>
<evidence type="ECO:0000259" key="1">
    <source>
        <dbReference type="Pfam" id="PF01408"/>
    </source>
</evidence>
<dbReference type="EMBL" id="FQUM01000001">
    <property type="protein sequence ID" value="SHE53335.1"/>
    <property type="molecule type" value="Genomic_DNA"/>
</dbReference>
<keyword evidence="4" id="KW-1185">Reference proteome</keyword>
<dbReference type="InterPro" id="IPR050463">
    <property type="entry name" value="Gfo/Idh/MocA_oxidrdct_glycsds"/>
</dbReference>
<protein>
    <submittedName>
        <fullName evidence="3">Predicted dehydrogenase</fullName>
    </submittedName>
</protein>
<sequence length="459" mass="51026">MKNIDRRNFVKNCIVATSGIIAIPTIIPACVRGGNGKVAPSDKVRFALIGCGNQGGGDIMNFVKDERIQVVALCDVNKRSKGYWAGSVGGRDLVEARIKKFYSEKNNKPFKGLRLKEDFRDVIEMEDVDAVEIALPDHWHAIPSLMAAKSGKAIYCQKPLALTISEGRAISNAVKKYNTVFQTGSQQRSDKNFRIVGDLVRNGKLGKIHTVSCALPGGVPDYGKNKKMTNPVPIPKGFNYDLWLGPAPEAPYVPCRTGVNFRWTLDYSGGQLTDWGGHHPDIGMWIMGTDKTGPVKVKASNYKWADHPVWNTAIEYHVEAEFAEGFKMILSTNAGHGGILFKGEDNSWAQADRGSHKLSDNLKDIKLNDNDSHLYKSDDHFRNFIDCVISGKEPVAPAEGGHRSITIAHLGNMAMQLQQDLEWDPKTERVVNNELANTLLDRPKREPWDKIYKELVDEL</sequence>
<dbReference type="STRING" id="1484053.SAMN05444274_101615"/>